<dbReference type="InterPro" id="IPR050766">
    <property type="entry name" value="Bact_Lucif_Oxidored"/>
</dbReference>
<dbReference type="InterPro" id="IPR019949">
    <property type="entry name" value="CmoO-like"/>
</dbReference>
<evidence type="ECO:0000313" key="5">
    <source>
        <dbReference type="Proteomes" id="UP000031838"/>
    </source>
</evidence>
<dbReference type="FunFam" id="3.20.20.30:FF:000002">
    <property type="entry name" value="LLM class flavin-dependent oxidoreductase"/>
    <property type="match status" value="1"/>
</dbReference>
<dbReference type="CDD" id="cd00347">
    <property type="entry name" value="Flavin_utilizing_monoxygenases"/>
    <property type="match status" value="1"/>
</dbReference>
<dbReference type="InterPro" id="IPR011251">
    <property type="entry name" value="Luciferase-like_dom"/>
</dbReference>
<comment type="similarity">
    <text evidence="1">To bacterial alkanal monooxygenase alpha and beta chains.</text>
</comment>
<accession>A0A0B6RJQ9</accession>
<dbReference type="SUPFAM" id="SSF51679">
    <property type="entry name" value="Bacterial luciferase-like"/>
    <property type="match status" value="1"/>
</dbReference>
<dbReference type="PANTHER" id="PTHR30137">
    <property type="entry name" value="LUCIFERASE-LIKE MONOOXYGENASE"/>
    <property type="match status" value="1"/>
</dbReference>
<dbReference type="AlphaFoldDB" id="A0A0B6RJQ9"/>
<dbReference type="Pfam" id="PF00296">
    <property type="entry name" value="Bac_luciferase"/>
    <property type="match status" value="1"/>
</dbReference>
<sequence length="366" mass="39284">MAQSAAPVAPLSRASVRAAPVCGAREPAPLLFRFPPMIPFSVLDLAPIPEGADAGQAFSNSLDLAQHAERWGYQRYWLAEHHNMPGIASAATAVVIGHIAGGTKTIRVGSGGIMLPNHAPLVIAEQFGTLASLYPGRIELGLGRAPGTDQTTARALRRDLVGSADAFPDDVVELQRYFAEPVDGQRVRAVPGAGLEVPLWLLGSSLFSAQLAAMLGLPFAFASHFAPDYLMRALEVYRAQFRPSAALAKPYAMVGVNVFAADTDEEARRLFTSLQQQFLNLRRGTPGKLPPPVEVLEGSDFELANVAHALSFAAVGSRDTVRERLQRLIAQTGADEMIVAAQIYDHAARVRSYEITAQVRDELAAQ</sequence>
<protein>
    <recommendedName>
        <fullName evidence="2">Luciferase-like monooxygenase</fullName>
    </recommendedName>
</protein>
<dbReference type="Gene3D" id="3.20.20.30">
    <property type="entry name" value="Luciferase-like domain"/>
    <property type="match status" value="1"/>
</dbReference>
<dbReference type="HOGENOM" id="CLU_027853_9_0_4"/>
<feature type="domain" description="Luciferase-like" evidence="3">
    <location>
        <begin position="39"/>
        <end position="335"/>
    </location>
</feature>
<organism evidence="4 5">
    <name type="scientific">Burkholderia plantarii</name>
    <dbReference type="NCBI Taxonomy" id="41899"/>
    <lineage>
        <taxon>Bacteria</taxon>
        <taxon>Pseudomonadati</taxon>
        <taxon>Pseudomonadota</taxon>
        <taxon>Betaproteobacteria</taxon>
        <taxon>Burkholderiales</taxon>
        <taxon>Burkholderiaceae</taxon>
        <taxon>Burkholderia</taxon>
    </lineage>
</organism>
<dbReference type="Proteomes" id="UP000031838">
    <property type="component" value="Chromosome 1"/>
</dbReference>
<reference evidence="5" key="1">
    <citation type="submission" date="2011-03" db="EMBL/GenBank/DDBJ databases">
        <authorList>
            <person name="Voget S."/>
            <person name="Streit W.R."/>
            <person name="Jaeger K.E."/>
            <person name="Daniel R."/>
        </authorList>
    </citation>
    <scope>NUCLEOTIDE SEQUENCE [LARGE SCALE GENOMIC DNA]</scope>
    <source>
        <strain evidence="5">PG1</strain>
    </source>
</reference>
<proteinExistence type="predicted"/>
<keyword evidence="5" id="KW-1185">Reference proteome</keyword>
<reference evidence="4 5" key="2">
    <citation type="journal article" date="2016" name="Appl. Microbiol. Biotechnol.">
        <title>Mutations improving production and secretion of extracellular lipase by Burkholderia glumae PG1.</title>
        <authorList>
            <person name="Knapp A."/>
            <person name="Voget S."/>
            <person name="Gao R."/>
            <person name="Zaburannyi N."/>
            <person name="Krysciak D."/>
            <person name="Breuer M."/>
            <person name="Hauer B."/>
            <person name="Streit W.R."/>
            <person name="Muller R."/>
            <person name="Daniel R."/>
            <person name="Jaeger K.E."/>
        </authorList>
    </citation>
    <scope>NUCLEOTIDE SEQUENCE [LARGE SCALE GENOMIC DNA]</scope>
    <source>
        <strain evidence="4 5">PG1</strain>
    </source>
</reference>
<dbReference type="GO" id="GO:0005829">
    <property type="term" value="C:cytosol"/>
    <property type="evidence" value="ECO:0007669"/>
    <property type="project" value="TreeGrafter"/>
</dbReference>
<dbReference type="EMBL" id="CP002580">
    <property type="protein sequence ID" value="AJK45557.1"/>
    <property type="molecule type" value="Genomic_DNA"/>
</dbReference>
<dbReference type="NCBIfam" id="TIGR03558">
    <property type="entry name" value="oxido_grp_1"/>
    <property type="match status" value="1"/>
</dbReference>
<evidence type="ECO:0000259" key="3">
    <source>
        <dbReference type="Pfam" id="PF00296"/>
    </source>
</evidence>
<dbReference type="GO" id="GO:0016705">
    <property type="term" value="F:oxidoreductase activity, acting on paired donors, with incorporation or reduction of molecular oxygen"/>
    <property type="evidence" value="ECO:0007669"/>
    <property type="project" value="InterPro"/>
</dbReference>
<dbReference type="PANTHER" id="PTHR30137:SF6">
    <property type="entry name" value="LUCIFERASE-LIKE MONOOXYGENASE"/>
    <property type="match status" value="1"/>
</dbReference>
<dbReference type="InterPro" id="IPR036661">
    <property type="entry name" value="Luciferase-like_sf"/>
</dbReference>
<evidence type="ECO:0000256" key="1">
    <source>
        <dbReference type="ARBA" id="ARBA00007789"/>
    </source>
</evidence>
<dbReference type="KEGG" id="bgp:BGL_1c10330"/>
<evidence type="ECO:0000256" key="2">
    <source>
        <dbReference type="ARBA" id="ARBA00074555"/>
    </source>
</evidence>
<evidence type="ECO:0000313" key="4">
    <source>
        <dbReference type="EMBL" id="AJK45557.1"/>
    </source>
</evidence>
<name>A0A0B6RJQ9_BURPL</name>
<gene>
    <name evidence="4" type="ORF">BGL_1c10330</name>
</gene>